<dbReference type="OrthoDB" id="391137at2759"/>
<reference evidence="4 5" key="1">
    <citation type="journal article" date="2017" name="Nature">
        <title>The Apostasia genome and the evolution of orchids.</title>
        <authorList>
            <person name="Zhang G.Q."/>
            <person name="Liu K.W."/>
            <person name="Li Z."/>
            <person name="Lohaus R."/>
            <person name="Hsiao Y.Y."/>
            <person name="Niu S.C."/>
            <person name="Wang J.Y."/>
            <person name="Lin Y.C."/>
            <person name="Xu Q."/>
            <person name="Chen L.J."/>
            <person name="Yoshida K."/>
            <person name="Fujiwara S."/>
            <person name="Wang Z.W."/>
            <person name="Zhang Y.Q."/>
            <person name="Mitsuda N."/>
            <person name="Wang M."/>
            <person name="Liu G.H."/>
            <person name="Pecoraro L."/>
            <person name="Huang H.X."/>
            <person name="Xiao X.J."/>
            <person name="Lin M."/>
            <person name="Wu X.Y."/>
            <person name="Wu W.L."/>
            <person name="Chen Y.Y."/>
            <person name="Chang S.B."/>
            <person name="Sakamoto S."/>
            <person name="Ohme-Takagi M."/>
            <person name="Yagi M."/>
            <person name="Zeng S.J."/>
            <person name="Shen C.Y."/>
            <person name="Yeh C.M."/>
            <person name="Luo Y.B."/>
            <person name="Tsai W.C."/>
            <person name="Van de Peer Y."/>
            <person name="Liu Z.J."/>
        </authorList>
    </citation>
    <scope>NUCLEOTIDE SEQUENCE [LARGE SCALE GENOMIC DNA]</scope>
    <source>
        <strain evidence="5">cv. Shenzhen</strain>
        <tissue evidence="4">Stem</tissue>
    </source>
</reference>
<gene>
    <name evidence="4" type="ORF">AXF42_Ash008055</name>
</gene>
<dbReference type="AlphaFoldDB" id="A0A2I0A8G2"/>
<evidence type="ECO:0000313" key="4">
    <source>
        <dbReference type="EMBL" id="PKA51826.1"/>
    </source>
</evidence>
<accession>A0A2I0A8G2</accession>
<evidence type="ECO:0000256" key="2">
    <source>
        <dbReference type="ARBA" id="ARBA00023136"/>
    </source>
</evidence>
<dbReference type="EMBL" id="KZ452012">
    <property type="protein sequence ID" value="PKA51826.1"/>
    <property type="molecule type" value="Genomic_DNA"/>
</dbReference>
<dbReference type="STRING" id="1088818.A0A2I0A8G2"/>
<proteinExistence type="predicted"/>
<dbReference type="GO" id="GO:0012505">
    <property type="term" value="C:endomembrane system"/>
    <property type="evidence" value="ECO:0007669"/>
    <property type="project" value="UniProtKB-SubCell"/>
</dbReference>
<comment type="subcellular location">
    <subcellularLocation>
        <location evidence="1">Endomembrane system</location>
    </subcellularLocation>
</comment>
<keyword evidence="2" id="KW-0472">Membrane</keyword>
<feature type="region of interest" description="Disordered" evidence="3">
    <location>
        <begin position="56"/>
        <end position="83"/>
    </location>
</feature>
<sequence length="168" mass="18475">MGDQMGSFLSPANRRPSPSVAMAGARSVSILAASVLFPTRALSCFLKQPDMKEISYPSSEREKQRGMAVSRDGCSSTNRPSSNRPILRQRRLARLHRPYSKESFCRRHSSILFQVLNDLVNPSNPDIGVKVDYAAWKSADIKKALSEGRNPTLGPPSGCEDLLVPSML</sequence>
<dbReference type="Proteomes" id="UP000236161">
    <property type="component" value="Unassembled WGS sequence"/>
</dbReference>
<dbReference type="InterPro" id="IPR023175">
    <property type="entry name" value="Vta1/CALS_N_sf"/>
</dbReference>
<keyword evidence="5" id="KW-1185">Reference proteome</keyword>
<evidence type="ECO:0000313" key="5">
    <source>
        <dbReference type="Proteomes" id="UP000236161"/>
    </source>
</evidence>
<organism evidence="4 5">
    <name type="scientific">Apostasia shenzhenica</name>
    <dbReference type="NCBI Taxonomy" id="1088818"/>
    <lineage>
        <taxon>Eukaryota</taxon>
        <taxon>Viridiplantae</taxon>
        <taxon>Streptophyta</taxon>
        <taxon>Embryophyta</taxon>
        <taxon>Tracheophyta</taxon>
        <taxon>Spermatophyta</taxon>
        <taxon>Magnoliopsida</taxon>
        <taxon>Liliopsida</taxon>
        <taxon>Asparagales</taxon>
        <taxon>Orchidaceae</taxon>
        <taxon>Apostasioideae</taxon>
        <taxon>Apostasia</taxon>
    </lineage>
</organism>
<dbReference type="Gene3D" id="1.25.40.270">
    <property type="entry name" value="Vacuolar protein sorting-associated protein vta1"/>
    <property type="match status" value="1"/>
</dbReference>
<protein>
    <submittedName>
        <fullName evidence="4">Uncharacterized protein</fullName>
    </submittedName>
</protein>
<feature type="compositionally biased region" description="Basic and acidic residues" evidence="3">
    <location>
        <begin position="56"/>
        <end position="65"/>
    </location>
</feature>
<name>A0A2I0A8G2_9ASPA</name>
<evidence type="ECO:0000256" key="1">
    <source>
        <dbReference type="ARBA" id="ARBA00004308"/>
    </source>
</evidence>
<feature type="region of interest" description="Disordered" evidence="3">
    <location>
        <begin position="147"/>
        <end position="168"/>
    </location>
</feature>
<feature type="compositionally biased region" description="Polar residues" evidence="3">
    <location>
        <begin position="73"/>
        <end position="83"/>
    </location>
</feature>
<evidence type="ECO:0000256" key="3">
    <source>
        <dbReference type="SAM" id="MobiDB-lite"/>
    </source>
</evidence>